<keyword evidence="1" id="KW-1133">Transmembrane helix</keyword>
<evidence type="ECO:0000313" key="4">
    <source>
        <dbReference type="Proteomes" id="UP000078250"/>
    </source>
</evidence>
<evidence type="ECO:0000256" key="2">
    <source>
        <dbReference type="SAM" id="SignalP"/>
    </source>
</evidence>
<accession>A0AAJ3HRF8</accession>
<protein>
    <recommendedName>
        <fullName evidence="5">Lipoprotein</fullName>
    </recommendedName>
</protein>
<dbReference type="AlphaFoldDB" id="A0AAJ3HRF8"/>
<sequence>MKITKLLLLGFLFFLVACTTTHDLDKKENEKITALLLSNDKLYAVGEVNDYEFSGEIVKELYLFSLSRYADKLIYSTANLTVTDKKSVNGTYRVYIAVAGLSDIEKKELIDKYHFNVTRYLPKAATTQPSNTEKPEFLMHSFSTNGNIVALENKHGLTKKYALRKPLIAEVNYFISSKDIAGDVGAVLMAPVAIIMVIPVMLVWGVACAGSSDGC</sequence>
<evidence type="ECO:0000256" key="1">
    <source>
        <dbReference type="SAM" id="Phobius"/>
    </source>
</evidence>
<name>A0AAJ3HRF8_PROHU</name>
<reference evidence="3 4" key="1">
    <citation type="submission" date="2016-04" db="EMBL/GenBank/DDBJ databases">
        <title>ATOL: Assembling a taxonomically balanced genome-scale reconstruction of the evolutionary history of the Enterobacteriaceae.</title>
        <authorList>
            <person name="Plunkett G.III."/>
            <person name="Neeno-Eckwall E.C."/>
            <person name="Glasner J.D."/>
            <person name="Perna N.T."/>
        </authorList>
    </citation>
    <scope>NUCLEOTIDE SEQUENCE [LARGE SCALE GENOMIC DNA]</scope>
    <source>
        <strain evidence="3 4">ATCC 700826</strain>
    </source>
</reference>
<evidence type="ECO:0000313" key="3">
    <source>
        <dbReference type="EMBL" id="OAT46021.1"/>
    </source>
</evidence>
<keyword evidence="2" id="KW-0732">Signal</keyword>
<evidence type="ECO:0008006" key="5">
    <source>
        <dbReference type="Google" id="ProtNLM"/>
    </source>
</evidence>
<comment type="caution">
    <text evidence="3">The sequence shown here is derived from an EMBL/GenBank/DDBJ whole genome shotgun (WGS) entry which is preliminary data.</text>
</comment>
<dbReference type="RefSeq" id="WP_064720417.1">
    <property type="nucleotide sequence ID" value="NZ_LXEV01000028.1"/>
</dbReference>
<organism evidence="3 4">
    <name type="scientific">Proteus hauseri ATCC 700826</name>
    <dbReference type="NCBI Taxonomy" id="1354271"/>
    <lineage>
        <taxon>Bacteria</taxon>
        <taxon>Pseudomonadati</taxon>
        <taxon>Pseudomonadota</taxon>
        <taxon>Gammaproteobacteria</taxon>
        <taxon>Enterobacterales</taxon>
        <taxon>Morganellaceae</taxon>
        <taxon>Proteus</taxon>
    </lineage>
</organism>
<dbReference type="PROSITE" id="PS51257">
    <property type="entry name" value="PROKAR_LIPOPROTEIN"/>
    <property type="match status" value="1"/>
</dbReference>
<proteinExistence type="predicted"/>
<keyword evidence="1" id="KW-0812">Transmembrane</keyword>
<feature type="signal peptide" evidence="2">
    <location>
        <begin position="1"/>
        <end position="23"/>
    </location>
</feature>
<dbReference type="Proteomes" id="UP000078250">
    <property type="component" value="Unassembled WGS sequence"/>
</dbReference>
<gene>
    <name evidence="3" type="ORF">M997_2472</name>
</gene>
<keyword evidence="4" id="KW-1185">Reference proteome</keyword>
<feature type="transmembrane region" description="Helical" evidence="1">
    <location>
        <begin position="184"/>
        <end position="207"/>
    </location>
</feature>
<feature type="chain" id="PRO_5042607033" description="Lipoprotein" evidence="2">
    <location>
        <begin position="24"/>
        <end position="215"/>
    </location>
</feature>
<keyword evidence="1" id="KW-0472">Membrane</keyword>
<dbReference type="EMBL" id="LXEV01000028">
    <property type="protein sequence ID" value="OAT46021.1"/>
    <property type="molecule type" value="Genomic_DNA"/>
</dbReference>